<proteinExistence type="inferred from homology"/>
<comment type="caution">
    <text evidence="3">The sequence shown here is derived from an EMBL/GenBank/DDBJ whole genome shotgun (WGS) entry which is preliminary data.</text>
</comment>
<dbReference type="PANTHER" id="PTHR36565:SF1">
    <property type="entry name" value="UPF0332 PROTEIN TM_1000"/>
    <property type="match status" value="1"/>
</dbReference>
<comment type="similarity">
    <text evidence="1">Belongs to the UPF0332 family.</text>
</comment>
<evidence type="ECO:0000313" key="3">
    <source>
        <dbReference type="EMBL" id="MDN0051334.1"/>
    </source>
</evidence>
<dbReference type="Gene3D" id="1.20.120.330">
    <property type="entry name" value="Nucleotidyltransferases domain 2"/>
    <property type="match status" value="1"/>
</dbReference>
<evidence type="ECO:0000259" key="2">
    <source>
        <dbReference type="Pfam" id="PF05168"/>
    </source>
</evidence>
<sequence>MALTLEEKRAIIAYHLQKSEQAMVEARDNAQLKHWNLVANRLYYAVFHAATALLIDKGFSSKTHSGVICILGQEFVMKGLLSKEDARLASRLLNMRQAGDYDDLFDWTEEEVAPLFPQTETLLSKLKSLLSVYS</sequence>
<gene>
    <name evidence="3" type="ORF">QVO10_18535</name>
</gene>
<accession>A0ABT7XB97</accession>
<name>A0ABT7XB97_9BACE</name>
<dbReference type="PANTHER" id="PTHR36565">
    <property type="entry name" value="UPF0332 PROTEIN TM_1000"/>
    <property type="match status" value="1"/>
</dbReference>
<evidence type="ECO:0000313" key="4">
    <source>
        <dbReference type="Proteomes" id="UP001167871"/>
    </source>
</evidence>
<feature type="domain" description="HEPN" evidence="2">
    <location>
        <begin position="14"/>
        <end position="127"/>
    </location>
</feature>
<dbReference type="EMBL" id="JAUEII010000118">
    <property type="protein sequence ID" value="MDN0051334.1"/>
    <property type="molecule type" value="Genomic_DNA"/>
</dbReference>
<dbReference type="InterPro" id="IPR007842">
    <property type="entry name" value="HEPN_dom"/>
</dbReference>
<reference evidence="3" key="1">
    <citation type="submission" date="2023-06" db="EMBL/GenBank/DDBJ databases">
        <authorList>
            <person name="Zeman M."/>
            <person name="Kubasova T."/>
            <person name="Jahodarova E."/>
            <person name="Nykrynova M."/>
            <person name="Rychlik I."/>
        </authorList>
    </citation>
    <scope>NUCLEOTIDE SEQUENCE</scope>
    <source>
        <strain evidence="3">84_SSukc20</strain>
    </source>
</reference>
<reference evidence="3" key="2">
    <citation type="submission" date="2024-05" db="EMBL/GenBank/DDBJ databases">
        <title>Identification and characterization of horizontal gene transfer across gut microbiota members of farm animals based on homology search.</title>
        <authorList>
            <person name="Schwarzerova J."/>
            <person name="Nykrynova M."/>
            <person name="Jureckova K."/>
            <person name="Cejkova D."/>
            <person name="Rychlik I."/>
        </authorList>
    </citation>
    <scope>NUCLEOTIDE SEQUENCE</scope>
    <source>
        <strain evidence="3">84_SSukc20</strain>
    </source>
</reference>
<protein>
    <submittedName>
        <fullName evidence="3">HEPN domain-containing protein</fullName>
    </submittedName>
</protein>
<organism evidence="3 4">
    <name type="scientific">Bacteroides gallinaceum</name>
    <dbReference type="NCBI Taxonomy" id="1462571"/>
    <lineage>
        <taxon>Bacteria</taxon>
        <taxon>Pseudomonadati</taxon>
        <taxon>Bacteroidota</taxon>
        <taxon>Bacteroidia</taxon>
        <taxon>Bacteroidales</taxon>
        <taxon>Bacteroidaceae</taxon>
        <taxon>Bacteroides</taxon>
    </lineage>
</organism>
<keyword evidence="4" id="KW-1185">Reference proteome</keyword>
<dbReference type="Proteomes" id="UP001167871">
    <property type="component" value="Unassembled WGS sequence"/>
</dbReference>
<dbReference type="InterPro" id="IPR052226">
    <property type="entry name" value="UPF0332_toxin"/>
</dbReference>
<dbReference type="RefSeq" id="WP_301935330.1">
    <property type="nucleotide sequence ID" value="NZ_JAUEII010000118.1"/>
</dbReference>
<evidence type="ECO:0000256" key="1">
    <source>
        <dbReference type="ARBA" id="ARBA00038248"/>
    </source>
</evidence>
<dbReference type="Pfam" id="PF05168">
    <property type="entry name" value="HEPN"/>
    <property type="match status" value="1"/>
</dbReference>